<dbReference type="InterPro" id="IPR013830">
    <property type="entry name" value="SGNH_hydro"/>
</dbReference>
<feature type="domain" description="SGNH hydrolase-type esterase" evidence="2">
    <location>
        <begin position="26"/>
        <end position="261"/>
    </location>
</feature>
<evidence type="ECO:0000313" key="4">
    <source>
        <dbReference type="Proteomes" id="UP001501411"/>
    </source>
</evidence>
<sequence length="278" mass="31875">MKRTALIAALFFILSSFAPKETTWLALGDSITYLNDHLDETGHRVTKGYLTRVTEKFPQMHYINQGHNGWTAVRIAQEIENLHLIKADVYTVFLGTNDWWAGLPLGWIKDYQQNTGNGTVYGAFRTIINKIRNLNGTAKIILITPMQRADFVYINDAHNNAWGSYREKNGQSLAQFAEAVKTIGQLEQLEVIDLYHEERLALEKLIKYKRLKEPGTENYKNYTYPAYTTIPFHPDTDEYPYPKEAIALTYDGLHPSDKGNQVIASLLVKSLKNMHLRH</sequence>
<evidence type="ECO:0000313" key="3">
    <source>
        <dbReference type="EMBL" id="GAA4791883.1"/>
    </source>
</evidence>
<keyword evidence="1" id="KW-0732">Signal</keyword>
<protein>
    <recommendedName>
        <fullName evidence="2">SGNH hydrolase-type esterase domain-containing protein</fullName>
    </recommendedName>
</protein>
<reference evidence="4" key="1">
    <citation type="journal article" date="2019" name="Int. J. Syst. Evol. Microbiol.">
        <title>The Global Catalogue of Microorganisms (GCM) 10K type strain sequencing project: providing services to taxonomists for standard genome sequencing and annotation.</title>
        <authorList>
            <consortium name="The Broad Institute Genomics Platform"/>
            <consortium name="The Broad Institute Genome Sequencing Center for Infectious Disease"/>
            <person name="Wu L."/>
            <person name="Ma J."/>
        </authorList>
    </citation>
    <scope>NUCLEOTIDE SEQUENCE [LARGE SCALE GENOMIC DNA]</scope>
    <source>
        <strain evidence="4">JCM 18200</strain>
    </source>
</reference>
<feature type="signal peptide" evidence="1">
    <location>
        <begin position="1"/>
        <end position="20"/>
    </location>
</feature>
<organism evidence="3 4">
    <name type="scientific">Olivibacter ginsenosidimutans</name>
    <dbReference type="NCBI Taxonomy" id="1176537"/>
    <lineage>
        <taxon>Bacteria</taxon>
        <taxon>Pseudomonadati</taxon>
        <taxon>Bacteroidota</taxon>
        <taxon>Sphingobacteriia</taxon>
        <taxon>Sphingobacteriales</taxon>
        <taxon>Sphingobacteriaceae</taxon>
        <taxon>Olivibacter</taxon>
    </lineage>
</organism>
<feature type="chain" id="PRO_5047398566" description="SGNH hydrolase-type esterase domain-containing protein" evidence="1">
    <location>
        <begin position="21"/>
        <end position="278"/>
    </location>
</feature>
<dbReference type="PANTHER" id="PTHR30383:SF29">
    <property type="entry name" value="SGNH HYDROLASE-TYPE ESTERASE DOMAIN-CONTAINING PROTEIN"/>
    <property type="match status" value="1"/>
</dbReference>
<dbReference type="Gene3D" id="3.40.50.1110">
    <property type="entry name" value="SGNH hydrolase"/>
    <property type="match status" value="1"/>
</dbReference>
<proteinExistence type="predicted"/>
<accession>A0ABP9B8P2</accession>
<dbReference type="SUPFAM" id="SSF52266">
    <property type="entry name" value="SGNH hydrolase"/>
    <property type="match status" value="1"/>
</dbReference>
<dbReference type="PANTHER" id="PTHR30383">
    <property type="entry name" value="THIOESTERASE 1/PROTEASE 1/LYSOPHOSPHOLIPASE L1"/>
    <property type="match status" value="1"/>
</dbReference>
<dbReference type="EMBL" id="BAABIQ010000031">
    <property type="protein sequence ID" value="GAA4791883.1"/>
    <property type="molecule type" value="Genomic_DNA"/>
</dbReference>
<dbReference type="RefSeq" id="WP_345231607.1">
    <property type="nucleotide sequence ID" value="NZ_BAABIQ010000031.1"/>
</dbReference>
<name>A0ABP9B8P2_9SPHI</name>
<comment type="caution">
    <text evidence="3">The sequence shown here is derived from an EMBL/GenBank/DDBJ whole genome shotgun (WGS) entry which is preliminary data.</text>
</comment>
<evidence type="ECO:0000259" key="2">
    <source>
        <dbReference type="Pfam" id="PF13472"/>
    </source>
</evidence>
<dbReference type="Pfam" id="PF13472">
    <property type="entry name" value="Lipase_GDSL_2"/>
    <property type="match status" value="1"/>
</dbReference>
<dbReference type="CDD" id="cd00229">
    <property type="entry name" value="SGNH_hydrolase"/>
    <property type="match status" value="1"/>
</dbReference>
<gene>
    <name evidence="3" type="ORF">GCM10023231_19770</name>
</gene>
<evidence type="ECO:0000256" key="1">
    <source>
        <dbReference type="SAM" id="SignalP"/>
    </source>
</evidence>
<dbReference type="InterPro" id="IPR051532">
    <property type="entry name" value="Ester_Hydrolysis_Enzymes"/>
</dbReference>
<dbReference type="Proteomes" id="UP001501411">
    <property type="component" value="Unassembled WGS sequence"/>
</dbReference>
<keyword evidence="4" id="KW-1185">Reference proteome</keyword>
<dbReference type="InterPro" id="IPR036514">
    <property type="entry name" value="SGNH_hydro_sf"/>
</dbReference>